<sequence length="135" mass="15793">MLRQKKEGEKRTSGKEIQLKETQKTEELYSTTRRLKKARPKNKLRPQTSEYQRQFLNKYIEKRNNEEKNRKAKNFFCITIKYTATEIFVDTESLKFKSHTQYLIVLEFKEPFVKLTMTASVAAVAVAEAEAAGHA</sequence>
<dbReference type="Proteomes" id="UP000046393">
    <property type="component" value="Unplaced"/>
</dbReference>
<evidence type="ECO:0000313" key="2">
    <source>
        <dbReference type="Proteomes" id="UP000046393"/>
    </source>
</evidence>
<protein>
    <submittedName>
        <fullName evidence="3">Uncharacterized protein</fullName>
    </submittedName>
</protein>
<feature type="compositionally biased region" description="Basic residues" evidence="1">
    <location>
        <begin position="33"/>
        <end position="44"/>
    </location>
</feature>
<evidence type="ECO:0000313" key="3">
    <source>
        <dbReference type="WBParaSite" id="SMUV_0000355501-mRNA-1"/>
    </source>
</evidence>
<evidence type="ECO:0000256" key="1">
    <source>
        <dbReference type="SAM" id="MobiDB-lite"/>
    </source>
</evidence>
<name>A0A0N5AGT6_9BILA</name>
<proteinExistence type="predicted"/>
<organism evidence="2 3">
    <name type="scientific">Syphacia muris</name>
    <dbReference type="NCBI Taxonomy" id="451379"/>
    <lineage>
        <taxon>Eukaryota</taxon>
        <taxon>Metazoa</taxon>
        <taxon>Ecdysozoa</taxon>
        <taxon>Nematoda</taxon>
        <taxon>Chromadorea</taxon>
        <taxon>Rhabditida</taxon>
        <taxon>Spirurina</taxon>
        <taxon>Oxyuridomorpha</taxon>
        <taxon>Oxyuroidea</taxon>
        <taxon>Oxyuridae</taxon>
        <taxon>Syphacia</taxon>
    </lineage>
</organism>
<dbReference type="WBParaSite" id="SMUV_0000355501-mRNA-1">
    <property type="protein sequence ID" value="SMUV_0000355501-mRNA-1"/>
    <property type="gene ID" value="SMUV_0000355501"/>
</dbReference>
<feature type="region of interest" description="Disordered" evidence="1">
    <location>
        <begin position="28"/>
        <end position="47"/>
    </location>
</feature>
<dbReference type="AlphaFoldDB" id="A0A0N5AGT6"/>
<reference evidence="3" key="1">
    <citation type="submission" date="2017-02" db="UniProtKB">
        <authorList>
            <consortium name="WormBaseParasite"/>
        </authorList>
    </citation>
    <scope>IDENTIFICATION</scope>
</reference>
<accession>A0A0N5AGT6</accession>
<keyword evidence="2" id="KW-1185">Reference proteome</keyword>
<feature type="region of interest" description="Disordered" evidence="1">
    <location>
        <begin position="1"/>
        <end position="23"/>
    </location>
</feature>